<evidence type="ECO:0000313" key="9">
    <source>
        <dbReference type="EMBL" id="KAK4146049.1"/>
    </source>
</evidence>
<feature type="chain" id="PRO_5042818101" description="Chitin-binding type-4 domain-containing protein" evidence="7">
    <location>
        <begin position="20"/>
        <end position="187"/>
    </location>
</feature>
<comment type="cofactor">
    <cofactor evidence="1">
        <name>Cu(2+)</name>
        <dbReference type="ChEBI" id="CHEBI:29036"/>
    </cofactor>
</comment>
<keyword evidence="5" id="KW-0325">Glycoprotein</keyword>
<organism evidence="9 10">
    <name type="scientific">Dichotomopilus funicola</name>
    <dbReference type="NCBI Taxonomy" id="1934379"/>
    <lineage>
        <taxon>Eukaryota</taxon>
        <taxon>Fungi</taxon>
        <taxon>Dikarya</taxon>
        <taxon>Ascomycota</taxon>
        <taxon>Pezizomycotina</taxon>
        <taxon>Sordariomycetes</taxon>
        <taxon>Sordariomycetidae</taxon>
        <taxon>Sordariales</taxon>
        <taxon>Chaetomiaceae</taxon>
        <taxon>Dichotomopilus</taxon>
    </lineage>
</organism>
<evidence type="ECO:0000256" key="1">
    <source>
        <dbReference type="ARBA" id="ARBA00001973"/>
    </source>
</evidence>
<feature type="signal peptide" evidence="7">
    <location>
        <begin position="1"/>
        <end position="19"/>
    </location>
</feature>
<keyword evidence="4" id="KW-1015">Disulfide bond</keyword>
<dbReference type="GO" id="GO:0046872">
    <property type="term" value="F:metal ion binding"/>
    <property type="evidence" value="ECO:0007669"/>
    <property type="project" value="UniProtKB-KW"/>
</dbReference>
<evidence type="ECO:0000313" key="10">
    <source>
        <dbReference type="Proteomes" id="UP001302676"/>
    </source>
</evidence>
<dbReference type="AlphaFoldDB" id="A0AAN6ZQ90"/>
<name>A0AAN6ZQ90_9PEZI</name>
<accession>A0AAN6ZQ90</accession>
<evidence type="ECO:0000256" key="2">
    <source>
        <dbReference type="ARBA" id="ARBA00022723"/>
    </source>
</evidence>
<dbReference type="PANTHER" id="PTHR36575:SF2">
    <property type="entry name" value="CHITIN-BINDING TYPE-4 DOMAIN-CONTAINING PROTEIN-RELATED"/>
    <property type="match status" value="1"/>
</dbReference>
<keyword evidence="7" id="KW-0732">Signal</keyword>
<comment type="similarity">
    <text evidence="6">Belongs to the polysaccharide monooxygenase AA13 family.</text>
</comment>
<sequence>MPSTSHFLALVTAATGALGHAVVTKPQPRVAGPAYTELCGSTYSTYMEKDPAGPIENGVAQAGSSLGCNAYLCRGYQYEDNEAAAYKVGDVVVFHVDLIAGHHPGFANVSVIDLATNTILGDPLKVWDDWPNATATTPRSDIDFNVTIPESLTSACDVGGKCAIQWYWYAGGNKQTYESCVDFYVPA</sequence>
<evidence type="ECO:0000256" key="7">
    <source>
        <dbReference type="SAM" id="SignalP"/>
    </source>
</evidence>
<dbReference type="GeneID" id="87819742"/>
<evidence type="ECO:0000259" key="8">
    <source>
        <dbReference type="Pfam" id="PF03067"/>
    </source>
</evidence>
<evidence type="ECO:0000256" key="4">
    <source>
        <dbReference type="ARBA" id="ARBA00023157"/>
    </source>
</evidence>
<dbReference type="PANTHER" id="PTHR36575">
    <property type="entry name" value="BINDING PROTEIN, PUTATIVE (AFU_ORTHOLOGUE AFUA_1G14430)-RELATED"/>
    <property type="match status" value="1"/>
</dbReference>
<dbReference type="InterPro" id="IPR052282">
    <property type="entry name" value="Starch-active_LPMO"/>
</dbReference>
<dbReference type="EMBL" id="MU853564">
    <property type="protein sequence ID" value="KAK4146049.1"/>
    <property type="molecule type" value="Genomic_DNA"/>
</dbReference>
<dbReference type="InterPro" id="IPR004302">
    <property type="entry name" value="Cellulose/chitin-bd_N"/>
</dbReference>
<evidence type="ECO:0000256" key="3">
    <source>
        <dbReference type="ARBA" id="ARBA00023008"/>
    </source>
</evidence>
<reference evidence="9" key="2">
    <citation type="submission" date="2023-05" db="EMBL/GenBank/DDBJ databases">
        <authorList>
            <consortium name="Lawrence Berkeley National Laboratory"/>
            <person name="Steindorff A."/>
            <person name="Hensen N."/>
            <person name="Bonometti L."/>
            <person name="Westerberg I."/>
            <person name="Brannstrom I.O."/>
            <person name="Guillou S."/>
            <person name="Cros-Aarteil S."/>
            <person name="Calhoun S."/>
            <person name="Haridas S."/>
            <person name="Kuo A."/>
            <person name="Mondo S."/>
            <person name="Pangilinan J."/>
            <person name="Riley R."/>
            <person name="Labutti K."/>
            <person name="Andreopoulos B."/>
            <person name="Lipzen A."/>
            <person name="Chen C."/>
            <person name="Yanf M."/>
            <person name="Daum C."/>
            <person name="Ng V."/>
            <person name="Clum A."/>
            <person name="Ohm R."/>
            <person name="Martin F."/>
            <person name="Silar P."/>
            <person name="Natvig D."/>
            <person name="Lalanne C."/>
            <person name="Gautier V."/>
            <person name="Ament-Velasquez S.L."/>
            <person name="Kruys A."/>
            <person name="Hutchinson M.I."/>
            <person name="Powell A.J."/>
            <person name="Barry K."/>
            <person name="Miller A.N."/>
            <person name="Grigoriev I.V."/>
            <person name="Debuchy R."/>
            <person name="Gladieux P."/>
            <person name="Thoren M.H."/>
            <person name="Johannesson H."/>
        </authorList>
    </citation>
    <scope>NUCLEOTIDE SEQUENCE</scope>
    <source>
        <strain evidence="9">CBS 141.50</strain>
    </source>
</reference>
<keyword evidence="3" id="KW-0186">Copper</keyword>
<proteinExistence type="inferred from homology"/>
<reference evidence="9" key="1">
    <citation type="journal article" date="2023" name="Mol. Phylogenet. Evol.">
        <title>Genome-scale phylogeny and comparative genomics of the fungal order Sordariales.</title>
        <authorList>
            <person name="Hensen N."/>
            <person name="Bonometti L."/>
            <person name="Westerberg I."/>
            <person name="Brannstrom I.O."/>
            <person name="Guillou S."/>
            <person name="Cros-Aarteil S."/>
            <person name="Calhoun S."/>
            <person name="Haridas S."/>
            <person name="Kuo A."/>
            <person name="Mondo S."/>
            <person name="Pangilinan J."/>
            <person name="Riley R."/>
            <person name="LaButti K."/>
            <person name="Andreopoulos B."/>
            <person name="Lipzen A."/>
            <person name="Chen C."/>
            <person name="Yan M."/>
            <person name="Daum C."/>
            <person name="Ng V."/>
            <person name="Clum A."/>
            <person name="Steindorff A."/>
            <person name="Ohm R.A."/>
            <person name="Martin F."/>
            <person name="Silar P."/>
            <person name="Natvig D.O."/>
            <person name="Lalanne C."/>
            <person name="Gautier V."/>
            <person name="Ament-Velasquez S.L."/>
            <person name="Kruys A."/>
            <person name="Hutchinson M.I."/>
            <person name="Powell A.J."/>
            <person name="Barry K."/>
            <person name="Miller A.N."/>
            <person name="Grigoriev I.V."/>
            <person name="Debuchy R."/>
            <person name="Gladieux P."/>
            <person name="Hiltunen Thoren M."/>
            <person name="Johannesson H."/>
        </authorList>
    </citation>
    <scope>NUCLEOTIDE SEQUENCE</scope>
    <source>
        <strain evidence="9">CBS 141.50</strain>
    </source>
</reference>
<keyword evidence="10" id="KW-1185">Reference proteome</keyword>
<evidence type="ECO:0000256" key="5">
    <source>
        <dbReference type="ARBA" id="ARBA00023180"/>
    </source>
</evidence>
<dbReference type="Gene3D" id="2.70.50.70">
    <property type="match status" value="1"/>
</dbReference>
<dbReference type="Pfam" id="PF03067">
    <property type="entry name" value="LPMO_10"/>
    <property type="match status" value="1"/>
</dbReference>
<protein>
    <recommendedName>
        <fullName evidence="8">Chitin-binding type-4 domain-containing protein</fullName>
    </recommendedName>
</protein>
<dbReference type="RefSeq" id="XP_062639420.1">
    <property type="nucleotide sequence ID" value="XM_062783129.1"/>
</dbReference>
<feature type="domain" description="Chitin-binding type-4" evidence="8">
    <location>
        <begin position="52"/>
        <end position="183"/>
    </location>
</feature>
<comment type="caution">
    <text evidence="9">The sequence shown here is derived from an EMBL/GenBank/DDBJ whole genome shotgun (WGS) entry which is preliminary data.</text>
</comment>
<evidence type="ECO:0000256" key="6">
    <source>
        <dbReference type="ARBA" id="ARBA00034311"/>
    </source>
</evidence>
<keyword evidence="2" id="KW-0479">Metal-binding</keyword>
<gene>
    <name evidence="9" type="ORF">C8A04DRAFT_35321</name>
</gene>
<dbReference type="Proteomes" id="UP001302676">
    <property type="component" value="Unassembled WGS sequence"/>
</dbReference>